<evidence type="ECO:0000256" key="9">
    <source>
        <dbReference type="ARBA" id="ARBA00023136"/>
    </source>
</evidence>
<organism evidence="11">
    <name type="scientific">Lepeophtheirus salmonis</name>
    <name type="common">Salmon louse</name>
    <name type="synonym">Caligus salmonis</name>
    <dbReference type="NCBI Taxonomy" id="72036"/>
    <lineage>
        <taxon>Eukaryota</taxon>
        <taxon>Metazoa</taxon>
        <taxon>Ecdysozoa</taxon>
        <taxon>Arthropoda</taxon>
        <taxon>Crustacea</taxon>
        <taxon>Multicrustacea</taxon>
        <taxon>Hexanauplia</taxon>
        <taxon>Copepoda</taxon>
        <taxon>Siphonostomatoida</taxon>
        <taxon>Caligidae</taxon>
        <taxon>Lepeophtheirus</taxon>
    </lineage>
</organism>
<protein>
    <submittedName>
        <fullName evidence="11">Uncharacterized protein</fullName>
    </submittedName>
</protein>
<proteinExistence type="inferred from homology"/>
<evidence type="ECO:0000256" key="4">
    <source>
        <dbReference type="ARBA" id="ARBA00022475"/>
    </source>
</evidence>
<evidence type="ECO:0000256" key="3">
    <source>
        <dbReference type="ARBA" id="ARBA00022448"/>
    </source>
</evidence>
<feature type="non-terminal residue" evidence="11">
    <location>
        <position position="1"/>
    </location>
</feature>
<keyword evidence="6" id="KW-0375">Hydrogen ion transport</keyword>
<dbReference type="EMBL" id="HACA01032701">
    <property type="protein sequence ID" value="CDW50062.1"/>
    <property type="molecule type" value="Transcribed_RNA"/>
</dbReference>
<dbReference type="PANTHER" id="PTHR21522">
    <property type="entry name" value="PROTON CHANNEL OTOP"/>
    <property type="match status" value="1"/>
</dbReference>
<keyword evidence="5" id="KW-0812">Transmembrane</keyword>
<keyword evidence="7" id="KW-1133">Transmembrane helix</keyword>
<evidence type="ECO:0000256" key="10">
    <source>
        <dbReference type="ARBA" id="ARBA00023303"/>
    </source>
</evidence>
<comment type="subcellular location">
    <subcellularLocation>
        <location evidence="1">Cell membrane</location>
        <topology evidence="1">Multi-pass membrane protein</topology>
    </subcellularLocation>
</comment>
<evidence type="ECO:0000256" key="2">
    <source>
        <dbReference type="ARBA" id="ARBA00006513"/>
    </source>
</evidence>
<comment type="similarity">
    <text evidence="2">Belongs to the otopetrin family.</text>
</comment>
<evidence type="ECO:0000256" key="1">
    <source>
        <dbReference type="ARBA" id="ARBA00004651"/>
    </source>
</evidence>
<keyword evidence="3" id="KW-0813">Transport</keyword>
<evidence type="ECO:0000256" key="6">
    <source>
        <dbReference type="ARBA" id="ARBA00022781"/>
    </source>
</evidence>
<dbReference type="AlphaFoldDB" id="A0A0K2VIN2"/>
<keyword evidence="4" id="KW-1003">Cell membrane</keyword>
<dbReference type="PANTHER" id="PTHR21522:SF32">
    <property type="entry name" value="OTOPETRIN-2"/>
    <property type="match status" value="1"/>
</dbReference>
<dbReference type="GO" id="GO:0015252">
    <property type="term" value="F:proton channel activity"/>
    <property type="evidence" value="ECO:0007669"/>
    <property type="project" value="InterPro"/>
</dbReference>
<evidence type="ECO:0000313" key="11">
    <source>
        <dbReference type="EMBL" id="CDW50062.1"/>
    </source>
</evidence>
<evidence type="ECO:0000256" key="5">
    <source>
        <dbReference type="ARBA" id="ARBA00022692"/>
    </source>
</evidence>
<keyword evidence="8" id="KW-0406">Ion transport</keyword>
<feature type="non-terminal residue" evidence="11">
    <location>
        <position position="156"/>
    </location>
</feature>
<sequence length="156" mass="17710">FSKLILSPLQLNIHKFKCIARFGLMHVVVSNLCVWLRTVVKEITKEIAHFRVERGQGVSEDYMILEGYNTLRRKFGDDSFFVNGPYAAIMSAIYKGSEGVYSTNPFSFFSLSPDNNKDNLNNNLIQPQSLTDTITPAPYASLIRQQPSAQYFYSPT</sequence>
<dbReference type="Pfam" id="PF03189">
    <property type="entry name" value="Otopetrin"/>
    <property type="match status" value="1"/>
</dbReference>
<accession>A0A0K2VIN2</accession>
<reference evidence="11" key="1">
    <citation type="submission" date="2014-05" db="EMBL/GenBank/DDBJ databases">
        <authorList>
            <person name="Chronopoulou M."/>
        </authorList>
    </citation>
    <scope>NUCLEOTIDE SEQUENCE</scope>
    <source>
        <tissue evidence="11">Whole organism</tissue>
    </source>
</reference>
<dbReference type="InterPro" id="IPR004878">
    <property type="entry name" value="Otopetrin"/>
</dbReference>
<evidence type="ECO:0000256" key="7">
    <source>
        <dbReference type="ARBA" id="ARBA00022989"/>
    </source>
</evidence>
<dbReference type="OrthoDB" id="6429739at2759"/>
<keyword evidence="10" id="KW-0407">Ion channel</keyword>
<evidence type="ECO:0000256" key="8">
    <source>
        <dbReference type="ARBA" id="ARBA00023065"/>
    </source>
</evidence>
<name>A0A0K2VIN2_LEPSM</name>
<dbReference type="GO" id="GO:0005886">
    <property type="term" value="C:plasma membrane"/>
    <property type="evidence" value="ECO:0007669"/>
    <property type="project" value="UniProtKB-SubCell"/>
</dbReference>
<keyword evidence="9" id="KW-0472">Membrane</keyword>